<feature type="region of interest" description="Disordered" evidence="1">
    <location>
        <begin position="1"/>
        <end position="34"/>
    </location>
</feature>
<evidence type="ECO:0000256" key="1">
    <source>
        <dbReference type="SAM" id="MobiDB-lite"/>
    </source>
</evidence>
<dbReference type="EMBL" id="LHXR01000094">
    <property type="protein sequence ID" value="KXA96264.1"/>
    <property type="molecule type" value="Genomic_DNA"/>
</dbReference>
<feature type="compositionally biased region" description="Basic and acidic residues" evidence="1">
    <location>
        <begin position="1"/>
        <end position="12"/>
    </location>
</feature>
<dbReference type="AlphaFoldDB" id="A0A133UPV4"/>
<organism evidence="2 3">
    <name type="scientific">candidate division MSBL1 archaeon SCGC-AAA259I09</name>
    <dbReference type="NCBI Taxonomy" id="1698267"/>
    <lineage>
        <taxon>Archaea</taxon>
        <taxon>Methanobacteriati</taxon>
        <taxon>Methanobacteriota</taxon>
        <taxon>candidate division MSBL1</taxon>
    </lineage>
</organism>
<evidence type="ECO:0000313" key="3">
    <source>
        <dbReference type="Proteomes" id="UP000070463"/>
    </source>
</evidence>
<evidence type="ECO:0000313" key="2">
    <source>
        <dbReference type="EMBL" id="KXA96264.1"/>
    </source>
</evidence>
<protein>
    <submittedName>
        <fullName evidence="2">Uncharacterized protein</fullName>
    </submittedName>
</protein>
<gene>
    <name evidence="2" type="ORF">AKJ37_05680</name>
</gene>
<feature type="compositionally biased region" description="Basic residues" evidence="1">
    <location>
        <begin position="13"/>
        <end position="26"/>
    </location>
</feature>
<proteinExistence type="predicted"/>
<sequence>MGGRREVTENTSRRRQKGRVRRRSPPARRTGGPAVSLVFPASPLRRFPRFPASLLPAGPAVVFKKGGDHCWNETAVRLKNRKGGECRMRGPGGGG</sequence>
<comment type="caution">
    <text evidence="2">The sequence shown here is derived from an EMBL/GenBank/DDBJ whole genome shotgun (WGS) entry which is preliminary data.</text>
</comment>
<name>A0A133UPV4_9EURY</name>
<dbReference type="Proteomes" id="UP000070463">
    <property type="component" value="Unassembled WGS sequence"/>
</dbReference>
<keyword evidence="3" id="KW-1185">Reference proteome</keyword>
<reference evidence="2 3" key="1">
    <citation type="journal article" date="2016" name="Sci. Rep.">
        <title>Metabolic traits of an uncultured archaeal lineage -MSBL1- from brine pools of the Red Sea.</title>
        <authorList>
            <person name="Mwirichia R."/>
            <person name="Alam I."/>
            <person name="Rashid M."/>
            <person name="Vinu M."/>
            <person name="Ba-Alawi W."/>
            <person name="Anthony Kamau A."/>
            <person name="Kamanda Ngugi D."/>
            <person name="Goker M."/>
            <person name="Klenk H.P."/>
            <person name="Bajic V."/>
            <person name="Stingl U."/>
        </authorList>
    </citation>
    <scope>NUCLEOTIDE SEQUENCE [LARGE SCALE GENOMIC DNA]</scope>
    <source>
        <strain evidence="2">SCGC-AAA259I09</strain>
    </source>
</reference>
<accession>A0A133UPV4</accession>